<dbReference type="InterPro" id="IPR012318">
    <property type="entry name" value="HTH_CRP"/>
</dbReference>
<dbReference type="PROSITE" id="PS51063">
    <property type="entry name" value="HTH_CRP_2"/>
    <property type="match status" value="1"/>
</dbReference>
<dbReference type="SUPFAM" id="SSF46785">
    <property type="entry name" value="Winged helix' DNA-binding domain"/>
    <property type="match status" value="1"/>
</dbReference>
<dbReference type="InterPro" id="IPR036390">
    <property type="entry name" value="WH_DNA-bd_sf"/>
</dbReference>
<dbReference type="Pfam" id="PF13545">
    <property type="entry name" value="HTH_Crp_2"/>
    <property type="match status" value="1"/>
</dbReference>
<dbReference type="EMBL" id="SNRY01008857">
    <property type="protein sequence ID" value="KAA6307871.1"/>
    <property type="molecule type" value="Genomic_DNA"/>
</dbReference>
<feature type="non-terminal residue" evidence="2">
    <location>
        <position position="1"/>
    </location>
</feature>
<proteinExistence type="predicted"/>
<evidence type="ECO:0000259" key="1">
    <source>
        <dbReference type="PROSITE" id="PS51063"/>
    </source>
</evidence>
<protein>
    <recommendedName>
        <fullName evidence="1">HTH crp-type domain-containing protein</fullName>
    </recommendedName>
</protein>
<dbReference type="Gene3D" id="2.60.120.10">
    <property type="entry name" value="Jelly Rolls"/>
    <property type="match status" value="1"/>
</dbReference>
<feature type="domain" description="HTH crp-type" evidence="1">
    <location>
        <begin position="1"/>
        <end position="48"/>
    </location>
</feature>
<sequence>KKLLRMKMNDLAEHLNETRLNISKALNHFEEKGWVELRRKEIVIPAMEQFFMD</sequence>
<dbReference type="GO" id="GO:0003677">
    <property type="term" value="F:DNA binding"/>
    <property type="evidence" value="ECO:0007669"/>
    <property type="project" value="InterPro"/>
</dbReference>
<dbReference type="GO" id="GO:0006355">
    <property type="term" value="P:regulation of DNA-templated transcription"/>
    <property type="evidence" value="ECO:0007669"/>
    <property type="project" value="InterPro"/>
</dbReference>
<accession>A0A5J4PGL3</accession>
<gene>
    <name evidence="2" type="ORF">EZS27_040455</name>
</gene>
<dbReference type="InterPro" id="IPR014710">
    <property type="entry name" value="RmlC-like_jellyroll"/>
</dbReference>
<evidence type="ECO:0000313" key="2">
    <source>
        <dbReference type="EMBL" id="KAA6307871.1"/>
    </source>
</evidence>
<organism evidence="2">
    <name type="scientific">termite gut metagenome</name>
    <dbReference type="NCBI Taxonomy" id="433724"/>
    <lineage>
        <taxon>unclassified sequences</taxon>
        <taxon>metagenomes</taxon>
        <taxon>organismal metagenomes</taxon>
    </lineage>
</organism>
<name>A0A5J4PGL3_9ZZZZ</name>
<dbReference type="AlphaFoldDB" id="A0A5J4PGL3"/>
<comment type="caution">
    <text evidence="2">The sequence shown here is derived from an EMBL/GenBank/DDBJ whole genome shotgun (WGS) entry which is preliminary data.</text>
</comment>
<reference evidence="2" key="1">
    <citation type="submission" date="2019-03" db="EMBL/GenBank/DDBJ databases">
        <title>Single cell metagenomics reveals metabolic interactions within the superorganism composed of flagellate Streblomastix strix and complex community of Bacteroidetes bacteria on its surface.</title>
        <authorList>
            <person name="Treitli S.C."/>
            <person name="Kolisko M."/>
            <person name="Husnik F."/>
            <person name="Keeling P."/>
            <person name="Hampl V."/>
        </authorList>
    </citation>
    <scope>NUCLEOTIDE SEQUENCE</scope>
    <source>
        <strain evidence="2">STM</strain>
    </source>
</reference>